<evidence type="ECO:0000256" key="4">
    <source>
        <dbReference type="SAM" id="MobiDB-lite"/>
    </source>
</evidence>
<dbReference type="InterPro" id="IPR050708">
    <property type="entry name" value="T6SS_VgrG/RHS"/>
</dbReference>
<dbReference type="Pfam" id="PF22178">
    <property type="entry name" value="Gp5_trimer_C"/>
    <property type="match status" value="1"/>
</dbReference>
<evidence type="ECO:0000259" key="5">
    <source>
        <dbReference type="Pfam" id="PF04717"/>
    </source>
</evidence>
<name>A0A4U1IQI1_9BACT</name>
<comment type="caution">
    <text evidence="7">The sequence shown here is derived from an EMBL/GenBank/DDBJ whole genome shotgun (WGS) entry which is preliminary data.</text>
</comment>
<dbReference type="Gene3D" id="3.55.50.10">
    <property type="entry name" value="Baseplate protein-like domains"/>
    <property type="match status" value="1"/>
</dbReference>
<evidence type="ECO:0000259" key="6">
    <source>
        <dbReference type="Pfam" id="PF22178"/>
    </source>
</evidence>
<dbReference type="Gene3D" id="4.10.220.110">
    <property type="match status" value="1"/>
</dbReference>
<sequence length="694" mass="76526">MAILELSFACGESSLSVRRFSVHESVSGLFTVSVWARSESPSIDLEAIIGQPASLRVVSGYLFARLGGARLWTGIVSSIEQVQAVQPGSGAHELSTYSLRIVPGLWTLTQRRNYRIFQHLSAPDIIDELLGDWGVERIWQIDRGKYPKLEYRVQYGESDFAFFSRMLEEAGIAYTFPDDDAKGSNLTLSDKLESNAPRPGGALPYVDNPNQEAEKEFVSSVRLSYGLRPGAHTIRDHDFRNPSFELFGEAPKASGPEAKYEQYHYEPGGFLVEGGKGGDTPVADDKGVARHEQNFGKGRAGRMLGGARADRRVVSFDTNTIDLWPGQIISIDRHPHGDLSESTKLLVTEFSVEGTPEGEWSMSGQAVFTEAPYRPAQRTTKPRVEGVQSARVVGPKGQEIHTDEFGRVRVQFPWDREGHYDDNSSCWIRVSQGWAGTGYGMIVLPRIGQEVMVGFLEGDPDQPIIVGRVYNAKQAVPYKLPDHKTRSTWKSDTSTGSEGFNEIMFEDSKGGELVYEQAQKNRRRLVKNDETITIGQDRQKLVKNDEQDKTLGFLKVFVGRDQDIVIKQNKRERVEGDSHLRVFGKRNQRIEGKQSLTVKGDRHELVGKSYAIGVSDEIHLQGGTAVVIEAGQDLTIKGPGGFVRIDQSGVTIRGKVVRINSGGSPGSGKGSSPDEPEAAVEAEVDDVSVTLIGQ</sequence>
<dbReference type="InterPro" id="IPR017847">
    <property type="entry name" value="T6SS_RhsGE_Vgr_subset"/>
</dbReference>
<feature type="domain" description="Gp5/Type VI secretion system Vgr protein OB-fold" evidence="5">
    <location>
        <begin position="402"/>
        <end position="470"/>
    </location>
</feature>
<dbReference type="GO" id="GO:0005576">
    <property type="term" value="C:extracellular region"/>
    <property type="evidence" value="ECO:0007669"/>
    <property type="project" value="UniProtKB-SubCell"/>
</dbReference>
<evidence type="ECO:0000256" key="3">
    <source>
        <dbReference type="ARBA" id="ARBA00022525"/>
    </source>
</evidence>
<dbReference type="AlphaFoldDB" id="A0A4U1IQI1"/>
<dbReference type="Gene3D" id="2.30.110.50">
    <property type="match status" value="1"/>
</dbReference>
<dbReference type="Pfam" id="PF04717">
    <property type="entry name" value="Phage_base_V"/>
    <property type="match status" value="1"/>
</dbReference>
<evidence type="ECO:0000256" key="2">
    <source>
        <dbReference type="ARBA" id="ARBA00005558"/>
    </source>
</evidence>
<dbReference type="InterPro" id="IPR054030">
    <property type="entry name" value="Gp5_Vgr_C"/>
</dbReference>
<protein>
    <submittedName>
        <fullName evidence="7">Type VI secretion system tip protein VgrG</fullName>
    </submittedName>
</protein>
<feature type="region of interest" description="Disordered" evidence="4">
    <location>
        <begin position="185"/>
        <end position="208"/>
    </location>
</feature>
<gene>
    <name evidence="7" type="primary">tssI</name>
    <name evidence="7" type="ORF">E8A74_45600</name>
</gene>
<dbReference type="Proteomes" id="UP000309215">
    <property type="component" value="Unassembled WGS sequence"/>
</dbReference>
<dbReference type="RefSeq" id="WP_136935457.1">
    <property type="nucleotide sequence ID" value="NZ_SSMQ01000088.1"/>
</dbReference>
<comment type="similarity">
    <text evidence="2">Belongs to the VgrG protein family.</text>
</comment>
<accession>A0A4U1IQI1</accession>
<proteinExistence type="inferred from homology"/>
<dbReference type="NCBIfam" id="TIGR03361">
    <property type="entry name" value="VI_Rhs_Vgr"/>
    <property type="match status" value="1"/>
</dbReference>
<dbReference type="InterPro" id="IPR006531">
    <property type="entry name" value="Gp5/Vgr_OB"/>
</dbReference>
<keyword evidence="8" id="KW-1185">Reference proteome</keyword>
<dbReference type="InterPro" id="IPR037026">
    <property type="entry name" value="Vgr_OB-fold_dom_sf"/>
</dbReference>
<dbReference type="EMBL" id="SSMQ01000088">
    <property type="protein sequence ID" value="TKC96387.1"/>
    <property type="molecule type" value="Genomic_DNA"/>
</dbReference>
<dbReference type="SUPFAM" id="SSF69255">
    <property type="entry name" value="gp5 N-terminal domain-like"/>
    <property type="match status" value="1"/>
</dbReference>
<feature type="domain" description="Gp5/Type VI secretion system Vgr C-terminal trimerisation" evidence="6">
    <location>
        <begin position="487"/>
        <end position="582"/>
    </location>
</feature>
<dbReference type="InterPro" id="IPR006533">
    <property type="entry name" value="T6SS_Vgr_RhsGE"/>
</dbReference>
<dbReference type="Pfam" id="PF05954">
    <property type="entry name" value="Phage_GPD"/>
    <property type="match status" value="1"/>
</dbReference>
<dbReference type="OrthoDB" id="5478035at2"/>
<dbReference type="PANTHER" id="PTHR32305">
    <property type="match status" value="1"/>
</dbReference>
<reference evidence="7 8" key="1">
    <citation type="submission" date="2019-04" db="EMBL/GenBank/DDBJ databases">
        <authorList>
            <person name="Li Y."/>
            <person name="Wang J."/>
        </authorList>
    </citation>
    <scope>NUCLEOTIDE SEQUENCE [LARGE SCALE GENOMIC DNA]</scope>
    <source>
        <strain evidence="7 8">DSM 14668</strain>
    </source>
</reference>
<evidence type="ECO:0000313" key="7">
    <source>
        <dbReference type="EMBL" id="TKC96387.1"/>
    </source>
</evidence>
<dbReference type="PANTHER" id="PTHR32305:SF15">
    <property type="entry name" value="PROTEIN RHSA-RELATED"/>
    <property type="match status" value="1"/>
</dbReference>
<dbReference type="SUPFAM" id="SSF69349">
    <property type="entry name" value="Phage fibre proteins"/>
    <property type="match status" value="1"/>
</dbReference>
<feature type="compositionally biased region" description="Acidic residues" evidence="4">
    <location>
        <begin position="674"/>
        <end position="685"/>
    </location>
</feature>
<comment type="subcellular location">
    <subcellularLocation>
        <location evidence="1">Secreted</location>
    </subcellularLocation>
</comment>
<keyword evidence="3" id="KW-0964">Secreted</keyword>
<organism evidence="7 8">
    <name type="scientific">Polyangium fumosum</name>
    <dbReference type="NCBI Taxonomy" id="889272"/>
    <lineage>
        <taxon>Bacteria</taxon>
        <taxon>Pseudomonadati</taxon>
        <taxon>Myxococcota</taxon>
        <taxon>Polyangia</taxon>
        <taxon>Polyangiales</taxon>
        <taxon>Polyangiaceae</taxon>
        <taxon>Polyangium</taxon>
    </lineage>
</organism>
<feature type="region of interest" description="Disordered" evidence="4">
    <location>
        <begin position="658"/>
        <end position="685"/>
    </location>
</feature>
<dbReference type="Gene3D" id="2.40.50.230">
    <property type="entry name" value="Gp5 N-terminal domain"/>
    <property type="match status" value="1"/>
</dbReference>
<evidence type="ECO:0000256" key="1">
    <source>
        <dbReference type="ARBA" id="ARBA00004613"/>
    </source>
</evidence>
<dbReference type="NCBIfam" id="TIGR01646">
    <property type="entry name" value="vgr_GE"/>
    <property type="match status" value="1"/>
</dbReference>
<evidence type="ECO:0000313" key="8">
    <source>
        <dbReference type="Proteomes" id="UP000309215"/>
    </source>
</evidence>
<dbReference type="SUPFAM" id="SSF69279">
    <property type="entry name" value="Phage tail proteins"/>
    <property type="match status" value="2"/>
</dbReference>